<comment type="similarity">
    <text evidence="8">Belongs to the MTC6 family.</text>
</comment>
<dbReference type="OrthoDB" id="5573651at2759"/>
<keyword evidence="13" id="KW-1185">Reference proteome</keyword>
<dbReference type="GO" id="GO:0016020">
    <property type="term" value="C:membrane"/>
    <property type="evidence" value="ECO:0007669"/>
    <property type="project" value="UniProtKB-SubCell"/>
</dbReference>
<feature type="transmembrane region" description="Helical" evidence="10">
    <location>
        <begin position="550"/>
        <end position="574"/>
    </location>
</feature>
<evidence type="ECO:0000256" key="2">
    <source>
        <dbReference type="ARBA" id="ARBA00022692"/>
    </source>
</evidence>
<dbReference type="CDD" id="cd00037">
    <property type="entry name" value="CLECT"/>
    <property type="match status" value="1"/>
</dbReference>
<accession>A0A319DB25</accession>
<keyword evidence="3" id="KW-0732">Signal</keyword>
<dbReference type="Proteomes" id="UP000247810">
    <property type="component" value="Unassembled WGS sequence"/>
</dbReference>
<proteinExistence type="inferred from homology"/>
<gene>
    <name evidence="12" type="ORF">BO71DRAFT_353081</name>
</gene>
<keyword evidence="6" id="KW-0325">Glycoprotein</keyword>
<evidence type="ECO:0000256" key="3">
    <source>
        <dbReference type="ARBA" id="ARBA00022729"/>
    </source>
</evidence>
<evidence type="ECO:0000256" key="1">
    <source>
        <dbReference type="ARBA" id="ARBA00004479"/>
    </source>
</evidence>
<organism evidence="12 13">
    <name type="scientific">Aspergillus ellipticus CBS 707.79</name>
    <dbReference type="NCBI Taxonomy" id="1448320"/>
    <lineage>
        <taxon>Eukaryota</taxon>
        <taxon>Fungi</taxon>
        <taxon>Dikarya</taxon>
        <taxon>Ascomycota</taxon>
        <taxon>Pezizomycotina</taxon>
        <taxon>Eurotiomycetes</taxon>
        <taxon>Eurotiomycetidae</taxon>
        <taxon>Eurotiales</taxon>
        <taxon>Aspergillaceae</taxon>
        <taxon>Aspergillus</taxon>
        <taxon>Aspergillus subgen. Circumdati</taxon>
    </lineage>
</organism>
<dbReference type="AlphaFoldDB" id="A0A319DB25"/>
<comment type="function">
    <text evidence="7">May be involved in telomere capping.</text>
</comment>
<feature type="domain" description="MTC6 partial TIM-barrel" evidence="11">
    <location>
        <begin position="10"/>
        <end position="395"/>
    </location>
</feature>
<evidence type="ECO:0000256" key="9">
    <source>
        <dbReference type="ARBA" id="ARBA00039865"/>
    </source>
</evidence>
<dbReference type="VEuPathDB" id="FungiDB:BO71DRAFT_353081"/>
<evidence type="ECO:0000256" key="8">
    <source>
        <dbReference type="ARBA" id="ARBA00038159"/>
    </source>
</evidence>
<keyword evidence="4 10" id="KW-1133">Transmembrane helix</keyword>
<reference evidence="12 13" key="1">
    <citation type="submission" date="2018-02" db="EMBL/GenBank/DDBJ databases">
        <title>The genomes of Aspergillus section Nigri reveals drivers in fungal speciation.</title>
        <authorList>
            <consortium name="DOE Joint Genome Institute"/>
            <person name="Vesth T.C."/>
            <person name="Nybo J."/>
            <person name="Theobald S."/>
            <person name="Brandl J."/>
            <person name="Frisvad J.C."/>
            <person name="Nielsen K.F."/>
            <person name="Lyhne E.K."/>
            <person name="Kogle M.E."/>
            <person name="Kuo A."/>
            <person name="Riley R."/>
            <person name="Clum A."/>
            <person name="Nolan M."/>
            <person name="Lipzen A."/>
            <person name="Salamov A."/>
            <person name="Henrissat B."/>
            <person name="Wiebenga A."/>
            <person name="De vries R.P."/>
            <person name="Grigoriev I.V."/>
            <person name="Mortensen U.H."/>
            <person name="Andersen M.R."/>
            <person name="Baker S.E."/>
        </authorList>
    </citation>
    <scope>NUCLEOTIDE SEQUENCE [LARGE SCALE GENOMIC DNA]</scope>
    <source>
        <strain evidence="12 13">CBS 707.79</strain>
    </source>
</reference>
<evidence type="ECO:0000256" key="4">
    <source>
        <dbReference type="ARBA" id="ARBA00022989"/>
    </source>
</evidence>
<dbReference type="EMBL" id="KZ825868">
    <property type="protein sequence ID" value="PYH94616.1"/>
    <property type="molecule type" value="Genomic_DNA"/>
</dbReference>
<name>A0A319DB25_9EURO</name>
<dbReference type="InterPro" id="IPR057530">
    <property type="entry name" value="TIM-barrel_MTC6"/>
</dbReference>
<evidence type="ECO:0000256" key="6">
    <source>
        <dbReference type="ARBA" id="ARBA00023180"/>
    </source>
</evidence>
<evidence type="ECO:0000256" key="7">
    <source>
        <dbReference type="ARBA" id="ARBA00037703"/>
    </source>
</evidence>
<evidence type="ECO:0000259" key="11">
    <source>
        <dbReference type="Pfam" id="PF25506"/>
    </source>
</evidence>
<keyword evidence="5 10" id="KW-0472">Membrane</keyword>
<evidence type="ECO:0000313" key="12">
    <source>
        <dbReference type="EMBL" id="PYH94616.1"/>
    </source>
</evidence>
<evidence type="ECO:0000256" key="10">
    <source>
        <dbReference type="SAM" id="Phobius"/>
    </source>
</evidence>
<protein>
    <recommendedName>
        <fullName evidence="9">Maintenance of telomere capping protein 6</fullName>
    </recommendedName>
</protein>
<dbReference type="SUPFAM" id="SSF56436">
    <property type="entry name" value="C-type lectin-like"/>
    <property type="match status" value="1"/>
</dbReference>
<dbReference type="STRING" id="1448320.A0A319DB25"/>
<dbReference type="InterPro" id="IPR016187">
    <property type="entry name" value="CTDL_fold"/>
</dbReference>
<evidence type="ECO:0000256" key="5">
    <source>
        <dbReference type="ARBA" id="ARBA00023136"/>
    </source>
</evidence>
<dbReference type="PANTHER" id="PTHR35518:SF2">
    <property type="entry name" value="MAINTENANCE OF TELOMERE CAPPING PROTEIN 6"/>
    <property type="match status" value="1"/>
</dbReference>
<comment type="subcellular location">
    <subcellularLocation>
        <location evidence="1">Membrane</location>
        <topology evidence="1">Single-pass type I membrane protein</topology>
    </subcellularLocation>
</comment>
<dbReference type="Pfam" id="PF25506">
    <property type="entry name" value="TIM-barrel_MTC6"/>
    <property type="match status" value="1"/>
</dbReference>
<dbReference type="PANTHER" id="PTHR35518">
    <property type="entry name" value="MAINTENANCE OF TELOMOERE CAPPING"/>
    <property type="match status" value="1"/>
</dbReference>
<sequence length="596" mass="65766">MSLTFDADVSLNATEAAVFLSERDVAGQIPINFVTTSAVSLQAACFQDNIFDANAAGKCFSNLLAVGYRHFLVDLYWSPDQRDWLFCPVSIPQDNTVVTVSSTYSTTATATTNAAQATVTETASSSGSMLYELGPYRCSKNLNLSDLISVFHDFFQGYSSELTVYTRFISLNLHAAASATTPEEPASTVTGAQLPTESEYISSLFDNHLSSYIYMPSELATERANLNESWYEVEDDYKPITEYFTLNVDANGDQNTPDGWPCGKYLQLAKQKRLLLEYGTIDPQMQAYNLSYLGDVIFPSDYLTSTISVSLDDDDTIDTGCFYNPSASTVAQVNSSWAQSDYIPVPAGLNPNETIAQMSFVVSNLTACGLTPTLNNTLFNKTANEDVTPYTEISLSTSWAWAVGQPADAASSDDNNYKSIDRCAVIDIALNGHWRAINCTESRYAACRVQNLPFTWQLSTTPNTFQAAHTSGCPENTTMDVPRTGLENTYLYQYLLRQTELLDPTSSDPARTKVWLDFNSIDVESCWVRGDSDTPCPYASDPQQLERRTVLVAAIAGIVICIIAALTLFVKCNANRRNSRRNKRMMKGWEYEGVPS</sequence>
<evidence type="ECO:0000313" key="13">
    <source>
        <dbReference type="Proteomes" id="UP000247810"/>
    </source>
</evidence>
<dbReference type="InterPro" id="IPR051008">
    <property type="entry name" value="Telomere_Capping_Maintenance"/>
</dbReference>
<keyword evidence="2 10" id="KW-0812">Transmembrane</keyword>